<sequence length="110" mass="13052">MEEMRIEVRSEEKRKRERLRVERDYIKVYPINGCFSLIGYAQQGGQILSIDKGCERTTTMIHEFMHGLGINHEQTRPDRDDYITVNYDVIQPPLGFNFWRLGYNRNARGL</sequence>
<dbReference type="InterPro" id="IPR001506">
    <property type="entry name" value="Peptidase_M12A"/>
</dbReference>
<comment type="cofactor">
    <cofactor evidence="1">
        <name>Zn(2+)</name>
        <dbReference type="ChEBI" id="CHEBI:29105"/>
    </cofactor>
    <text evidence="1">Binds 1 zinc ion per subunit.</text>
</comment>
<keyword evidence="1" id="KW-0645">Protease</keyword>
<organism evidence="3 4">
    <name type="scientific">Oikopleura dioica</name>
    <name type="common">Tunicate</name>
    <dbReference type="NCBI Taxonomy" id="34765"/>
    <lineage>
        <taxon>Eukaryota</taxon>
        <taxon>Metazoa</taxon>
        <taxon>Chordata</taxon>
        <taxon>Tunicata</taxon>
        <taxon>Appendicularia</taxon>
        <taxon>Copelata</taxon>
        <taxon>Oikopleuridae</taxon>
        <taxon>Oikopleura</taxon>
    </lineage>
</organism>
<dbReference type="PANTHER" id="PTHR10127:SF850">
    <property type="entry name" value="METALLOENDOPEPTIDASE"/>
    <property type="match status" value="1"/>
</dbReference>
<proteinExistence type="predicted"/>
<dbReference type="Gene3D" id="3.40.390.10">
    <property type="entry name" value="Collagenase (Catalytic Domain)"/>
    <property type="match status" value="1"/>
</dbReference>
<keyword evidence="1" id="KW-0482">Metalloprotease</keyword>
<protein>
    <recommendedName>
        <fullName evidence="1">Metalloendopeptidase</fullName>
        <ecNumber evidence="1">3.4.24.-</ecNumber>
    </recommendedName>
</protein>
<evidence type="ECO:0000256" key="1">
    <source>
        <dbReference type="RuleBase" id="RU361183"/>
    </source>
</evidence>
<evidence type="ECO:0000259" key="2">
    <source>
        <dbReference type="SMART" id="SM00235"/>
    </source>
</evidence>
<dbReference type="InterPro" id="IPR006026">
    <property type="entry name" value="Peptidase_Metallo"/>
</dbReference>
<dbReference type="EMBL" id="OU015566">
    <property type="protein sequence ID" value="CAG5106969.1"/>
    <property type="molecule type" value="Genomic_DNA"/>
</dbReference>
<dbReference type="SMART" id="SM00235">
    <property type="entry name" value="ZnMc"/>
    <property type="match status" value="1"/>
</dbReference>
<keyword evidence="1" id="KW-0378">Hydrolase</keyword>
<dbReference type="Pfam" id="PF01400">
    <property type="entry name" value="Astacin"/>
    <property type="match status" value="1"/>
</dbReference>
<dbReference type="SUPFAM" id="SSF55486">
    <property type="entry name" value="Metalloproteases ('zincins'), catalytic domain"/>
    <property type="match status" value="1"/>
</dbReference>
<dbReference type="InterPro" id="IPR024079">
    <property type="entry name" value="MetalloPept_cat_dom_sf"/>
</dbReference>
<accession>A0ABN7STP6</accession>
<keyword evidence="1" id="KW-0862">Zinc</keyword>
<reference evidence="3 4" key="1">
    <citation type="submission" date="2021-04" db="EMBL/GenBank/DDBJ databases">
        <authorList>
            <person name="Bliznina A."/>
        </authorList>
    </citation>
    <scope>NUCLEOTIDE SEQUENCE [LARGE SCALE GENOMIC DNA]</scope>
</reference>
<evidence type="ECO:0000313" key="3">
    <source>
        <dbReference type="EMBL" id="CAG5106969.1"/>
    </source>
</evidence>
<dbReference type="PRINTS" id="PR00480">
    <property type="entry name" value="ASTACIN"/>
</dbReference>
<name>A0ABN7STP6_OIKDI</name>
<feature type="domain" description="Peptidase metallopeptidase" evidence="2">
    <location>
        <begin position="2"/>
        <end position="107"/>
    </location>
</feature>
<evidence type="ECO:0000313" key="4">
    <source>
        <dbReference type="Proteomes" id="UP001158576"/>
    </source>
</evidence>
<dbReference type="PANTHER" id="PTHR10127">
    <property type="entry name" value="DISCOIDIN, CUB, EGF, LAMININ , AND ZINC METALLOPROTEASE DOMAIN CONTAINING"/>
    <property type="match status" value="1"/>
</dbReference>
<dbReference type="EC" id="3.4.24.-" evidence="1"/>
<dbReference type="Proteomes" id="UP001158576">
    <property type="component" value="Chromosome 1"/>
</dbReference>
<keyword evidence="4" id="KW-1185">Reference proteome</keyword>
<keyword evidence="1" id="KW-0479">Metal-binding</keyword>
<gene>
    <name evidence="3" type="ORF">OKIOD_LOCUS11849</name>
</gene>